<dbReference type="AlphaFoldDB" id="A0AAD3N1I2"/>
<gene>
    <name evidence="2" type="ORF">AKAME5_001555200</name>
</gene>
<proteinExistence type="predicted"/>
<accession>A0AAD3N1I2</accession>
<dbReference type="Proteomes" id="UP001279410">
    <property type="component" value="Unassembled WGS sequence"/>
</dbReference>
<feature type="transmembrane region" description="Helical" evidence="1">
    <location>
        <begin position="108"/>
        <end position="129"/>
    </location>
</feature>
<reference evidence="2" key="1">
    <citation type="submission" date="2022-08" db="EMBL/GenBank/DDBJ databases">
        <title>Genome sequencing of akame (Lates japonicus).</title>
        <authorList>
            <person name="Hashiguchi Y."/>
            <person name="Takahashi H."/>
        </authorList>
    </citation>
    <scope>NUCLEOTIDE SEQUENCE</scope>
    <source>
        <strain evidence="2">Kochi</strain>
    </source>
</reference>
<organism evidence="2 3">
    <name type="scientific">Lates japonicus</name>
    <name type="common">Japanese lates</name>
    <dbReference type="NCBI Taxonomy" id="270547"/>
    <lineage>
        <taxon>Eukaryota</taxon>
        <taxon>Metazoa</taxon>
        <taxon>Chordata</taxon>
        <taxon>Craniata</taxon>
        <taxon>Vertebrata</taxon>
        <taxon>Euteleostomi</taxon>
        <taxon>Actinopterygii</taxon>
        <taxon>Neopterygii</taxon>
        <taxon>Teleostei</taxon>
        <taxon>Neoteleostei</taxon>
        <taxon>Acanthomorphata</taxon>
        <taxon>Carangaria</taxon>
        <taxon>Carangaria incertae sedis</taxon>
        <taxon>Centropomidae</taxon>
        <taxon>Lates</taxon>
    </lineage>
</organism>
<feature type="transmembrane region" description="Helical" evidence="1">
    <location>
        <begin position="266"/>
        <end position="285"/>
    </location>
</feature>
<feature type="transmembrane region" description="Helical" evidence="1">
    <location>
        <begin position="228"/>
        <end position="246"/>
    </location>
</feature>
<comment type="caution">
    <text evidence="2">The sequence shown here is derived from an EMBL/GenBank/DDBJ whole genome shotgun (WGS) entry which is preliminary data.</text>
</comment>
<keyword evidence="1" id="KW-0812">Transmembrane</keyword>
<name>A0AAD3N1I2_LATJO</name>
<evidence type="ECO:0000313" key="3">
    <source>
        <dbReference type="Proteomes" id="UP001279410"/>
    </source>
</evidence>
<sequence length="350" mass="38371">MNGIDSNLEGIIGVLTWNMISCGISDDKSHASQQQPLHRMTACPLGKSSGRWRWGWCDSVVQSLSSNHVLKPLVPALCLLVVVTYGLADRLRNFVAGIFIPQYHFPYAVALCFAQVLISLLVLNLLHVLDLVPLKHYSRSLGERVLVPAICNSIHAVLAMWAKASSSYAGLFSLTLPLLPLLTVSFSFALKLVSPPSIHISVLISILSGTSIVITASKGLSGVEPLEYMYAPLALILHSLSLTWLAKVSEAERHQSPDAQASIFDIYYTQLVNQSWVLGLLWLLHPHSPWQVLSHGSWQTLLFHGYLLAILLLGMVLNLLVGISALCVSPLYAALLHSARQVVQPFLHLL</sequence>
<evidence type="ECO:0000256" key="1">
    <source>
        <dbReference type="SAM" id="Phobius"/>
    </source>
</evidence>
<keyword evidence="1" id="KW-1133">Transmembrane helix</keyword>
<keyword evidence="3" id="KW-1185">Reference proteome</keyword>
<evidence type="ECO:0000313" key="2">
    <source>
        <dbReference type="EMBL" id="GLD63986.1"/>
    </source>
</evidence>
<feature type="transmembrane region" description="Helical" evidence="1">
    <location>
        <begin position="197"/>
        <end position="216"/>
    </location>
</feature>
<dbReference type="EMBL" id="BRZM01000065">
    <property type="protein sequence ID" value="GLD63986.1"/>
    <property type="molecule type" value="Genomic_DNA"/>
</dbReference>
<keyword evidence="1" id="KW-0472">Membrane</keyword>
<protein>
    <submittedName>
        <fullName evidence="2">Uncharacterized protein</fullName>
    </submittedName>
</protein>
<feature type="transmembrane region" description="Helical" evidence="1">
    <location>
        <begin position="305"/>
        <end position="335"/>
    </location>
</feature>
<feature type="transmembrane region" description="Helical" evidence="1">
    <location>
        <begin position="69"/>
        <end position="88"/>
    </location>
</feature>
<feature type="transmembrane region" description="Helical" evidence="1">
    <location>
        <begin position="168"/>
        <end position="190"/>
    </location>
</feature>